<protein>
    <submittedName>
        <fullName evidence="7">Capsid protein</fullName>
    </submittedName>
</protein>
<proteinExistence type="predicted"/>
<evidence type="ECO:0000256" key="4">
    <source>
        <dbReference type="SAM" id="MobiDB-lite"/>
    </source>
</evidence>
<dbReference type="EMBL" id="PP711188">
    <property type="protein sequence ID" value="XBU06239.1"/>
    <property type="molecule type" value="Genomic_RNA"/>
</dbReference>
<comment type="subcellular location">
    <subcellularLocation>
        <location evidence="1">Virion</location>
    </subcellularLocation>
</comment>
<evidence type="ECO:0000259" key="6">
    <source>
        <dbReference type="Pfam" id="PF20751"/>
    </source>
</evidence>
<feature type="region of interest" description="Disordered" evidence="4">
    <location>
        <begin position="67"/>
        <end position="87"/>
    </location>
</feature>
<feature type="compositionally biased region" description="Basic residues" evidence="4">
    <location>
        <begin position="26"/>
        <end position="46"/>
    </location>
</feature>
<reference evidence="7" key="2">
    <citation type="submission" date="2024-03" db="EMBL/GenBank/DDBJ databases">
        <authorList>
            <person name="Mahar J.E."/>
            <person name="Wille M."/>
            <person name="Harvey E."/>
            <person name="Moritz C.C."/>
            <person name="Holmes E.C."/>
        </authorList>
    </citation>
    <scope>NUCLEOTIDE SEQUENCE</scope>
    <source>
        <strain evidence="7">Hplan-A_304122</strain>
    </source>
</reference>
<feature type="domain" description="Astrovirus capsid protein inner core" evidence="5">
    <location>
        <begin position="98"/>
        <end position="301"/>
    </location>
</feature>
<dbReference type="Pfam" id="PF20751">
    <property type="entry name" value="SP2_M"/>
    <property type="match status" value="1"/>
</dbReference>
<feature type="domain" description="Structural protein 2 second" evidence="6">
    <location>
        <begin position="362"/>
        <end position="432"/>
    </location>
</feature>
<dbReference type="Gene3D" id="2.60.120.20">
    <property type="match status" value="1"/>
</dbReference>
<dbReference type="GO" id="GO:0019028">
    <property type="term" value="C:viral capsid"/>
    <property type="evidence" value="ECO:0007669"/>
    <property type="project" value="UniProtKB-KW"/>
</dbReference>
<evidence type="ECO:0000256" key="3">
    <source>
        <dbReference type="ARBA" id="ARBA00022844"/>
    </source>
</evidence>
<feature type="region of interest" description="Disordered" evidence="4">
    <location>
        <begin position="1"/>
        <end position="47"/>
    </location>
</feature>
<dbReference type="Pfam" id="PF03115">
    <property type="entry name" value="Astro_capsid_N"/>
    <property type="match status" value="1"/>
</dbReference>
<evidence type="ECO:0000256" key="1">
    <source>
        <dbReference type="ARBA" id="ARBA00004328"/>
    </source>
</evidence>
<feature type="compositionally biased region" description="Basic and acidic residues" evidence="4">
    <location>
        <begin position="746"/>
        <end position="756"/>
    </location>
</feature>
<dbReference type="InterPro" id="IPR048802">
    <property type="entry name" value="SP2_M"/>
</dbReference>
<evidence type="ECO:0000256" key="2">
    <source>
        <dbReference type="ARBA" id="ARBA00022561"/>
    </source>
</evidence>
<dbReference type="InterPro" id="IPR004337">
    <property type="entry name" value="Astro_capsid_N"/>
</dbReference>
<reference evidence="7" key="1">
    <citation type="journal article" date="2024" name="Virus Evol.">
        <title>The diverse liver viromes of Australian geckos and skinks are dominated by hepaciviruses and picornaviruses and reflect host taxonomy and habitat.</title>
        <authorList>
            <person name="Mahar J.E."/>
            <person name="Wille M."/>
            <person name="Harvey E."/>
            <person name="Moritz C.C."/>
            <person name="Holmes E.C."/>
        </authorList>
    </citation>
    <scope>NUCLEOTIDE SEQUENCE</scope>
    <source>
        <strain evidence="7">Hplan-A_304122</strain>
    </source>
</reference>
<dbReference type="InterPro" id="IPR029053">
    <property type="entry name" value="Viral_coat"/>
</dbReference>
<keyword evidence="2" id="KW-0167">Capsid protein</keyword>
<keyword evidence="3" id="KW-0946">Virion</keyword>
<accession>A0AAU7SRU0</accession>
<name>A0AAU7SRU0_9VIRU</name>
<sequence>MGMSKVTEKVTVNNEPKPQRQSRSNSRGRNRSRSRSRSRGRARGGLHVRLATAETSTKPNETITVTETHRGRGRFPRGRGWAFPRGRPWRGRGGYGYQRIERQIGSLKQKVDGPKVSKSMNGTLTVGVISGNLEGETLQTKFVVPLHPLLMKDQSNGPALTPLSDTAKDYSLWRITSLNVCLVPLANNSNIAGSIVVVSLDQQGESAKPNAIDDLLTRPYAESGIGKRVQWTIPPRKLQGPRQGWWVVDTNDAGSECYGPAVDAHLYGATYDLLNTTGGPMSPYGGPLWLLQLRYGFQFANWEPKPALGTLEVTTTPVTGITVQNTTDGELAVTVQETGVLLKNMLDRVDSKPHTKNFKAVSGDESIGSTIFQVVTESADTLSNIIPGPWSWLLKGATWFARRLFGAGSNEDAPTFLVYPSYSDAQNDTRITDSGINTPVTFGQNSTAVIQQLNSLNLQNNQLAASSSNSGVYPLPQSARMLNPLLLGDRLATTAETYLCYAIVGQSTTTWAGTYGVTAYDAYIEWQTRIPLAGTSSTTGRTFHDTSLGWRYLEACFFITQGNVNGPCNIVGIRAFTPGNVQKGPLGNGEALLNTLATIPQSVNTWGGWYRLQNIYSVIKSDQSDPGVVSAPPQEVLPYENAWMCVVATGYPGNYTDNYAVILANTQSRNLFEWGSRKQNNQGDKTNMSPNELFDFKLTNLLTPTGHGGDRPSSEKHVTFEDNQQCCGCLGACSCDTTSESFDLLDEREPESHDSALEDPAESLTEEQLQKILDNFKKKCKLNS</sequence>
<feature type="region of interest" description="Disordered" evidence="4">
    <location>
        <begin position="746"/>
        <end position="765"/>
    </location>
</feature>
<evidence type="ECO:0000313" key="7">
    <source>
        <dbReference type="EMBL" id="XBU06239.1"/>
    </source>
</evidence>
<organism evidence="7">
    <name type="scientific">Hetplan gecko astrovirus</name>
    <dbReference type="NCBI Taxonomy" id="3141951"/>
    <lineage>
        <taxon>Viruses</taxon>
        <taxon>Riboviria</taxon>
        <taxon>Orthornavirae</taxon>
        <taxon>Pisuviricota</taxon>
        <taxon>Stelpaviricetes</taxon>
        <taxon>Stellavirales</taxon>
        <taxon>Astroviridae</taxon>
    </lineage>
</organism>
<evidence type="ECO:0000259" key="5">
    <source>
        <dbReference type="Pfam" id="PF03115"/>
    </source>
</evidence>